<feature type="domain" description="PhoU" evidence="7">
    <location>
        <begin position="125"/>
        <end position="207"/>
    </location>
</feature>
<dbReference type="GO" id="GO:0030643">
    <property type="term" value="P:intracellular phosphate ion homeostasis"/>
    <property type="evidence" value="ECO:0007669"/>
    <property type="project" value="InterPro"/>
</dbReference>
<evidence type="ECO:0000256" key="1">
    <source>
        <dbReference type="ARBA" id="ARBA00004496"/>
    </source>
</evidence>
<dbReference type="GO" id="GO:0005737">
    <property type="term" value="C:cytoplasm"/>
    <property type="evidence" value="ECO:0007669"/>
    <property type="project" value="UniProtKB-SubCell"/>
</dbReference>
<dbReference type="InterPro" id="IPR028366">
    <property type="entry name" value="PhoU"/>
</dbReference>
<dbReference type="PANTHER" id="PTHR42930:SF3">
    <property type="entry name" value="PHOSPHATE-SPECIFIC TRANSPORT SYSTEM ACCESSORY PROTEIN PHOU"/>
    <property type="match status" value="1"/>
</dbReference>
<comment type="similarity">
    <text evidence="2">Belongs to the PhoU family.</text>
</comment>
<evidence type="ECO:0000256" key="2">
    <source>
        <dbReference type="ARBA" id="ARBA00008107"/>
    </source>
</evidence>
<evidence type="ECO:0000256" key="3">
    <source>
        <dbReference type="ARBA" id="ARBA00011738"/>
    </source>
</evidence>
<dbReference type="PIRSF" id="PIRSF003107">
    <property type="entry name" value="PhoU"/>
    <property type="match status" value="1"/>
</dbReference>
<sequence>MAWLRAAFQDELDGVTQTLVDLTVLVSDAMQSATHALLNADLAEAESVIASDDKIDQVQHDLDSRIIDIIARQQPVASDLRALVTALRMSADLERMGDMAHHVAKITRLRHPVNAIPPELLTTIEGMGKSAKLIADKTGEVISSRDIEMALEVEKDDDEMDKLHRTLFLVLMEDSWSHGIETAIDITLIGRYYERFADHAVSVARRVYFLVTGKYSNAE</sequence>
<keyword evidence="5" id="KW-0963">Cytoplasm</keyword>
<organism evidence="8">
    <name type="scientific">freshwater metagenome</name>
    <dbReference type="NCBI Taxonomy" id="449393"/>
    <lineage>
        <taxon>unclassified sequences</taxon>
        <taxon>metagenomes</taxon>
        <taxon>ecological metagenomes</taxon>
    </lineage>
</organism>
<dbReference type="EMBL" id="CAEZUF010000079">
    <property type="protein sequence ID" value="CAB4595846.1"/>
    <property type="molecule type" value="Genomic_DNA"/>
</dbReference>
<dbReference type="Pfam" id="PF01895">
    <property type="entry name" value="PhoU"/>
    <property type="match status" value="2"/>
</dbReference>
<name>A0A6J6G3N3_9ZZZZ</name>
<feature type="domain" description="PhoU" evidence="7">
    <location>
        <begin position="22"/>
        <end position="106"/>
    </location>
</feature>
<dbReference type="AlphaFoldDB" id="A0A6J6G3N3"/>
<dbReference type="Gene3D" id="1.20.58.220">
    <property type="entry name" value="Phosphate transport system protein phou homolog 2, domain 2"/>
    <property type="match status" value="1"/>
</dbReference>
<dbReference type="FunFam" id="1.20.58.220:FF:000004">
    <property type="entry name" value="Phosphate-specific transport system accessory protein PhoU"/>
    <property type="match status" value="1"/>
</dbReference>
<dbReference type="SUPFAM" id="SSF109755">
    <property type="entry name" value="PhoU-like"/>
    <property type="match status" value="1"/>
</dbReference>
<protein>
    <submittedName>
        <fullName evidence="8">Unannotated protein</fullName>
    </submittedName>
</protein>
<evidence type="ECO:0000256" key="4">
    <source>
        <dbReference type="ARBA" id="ARBA00022448"/>
    </source>
</evidence>
<keyword evidence="6" id="KW-0592">Phosphate transport</keyword>
<dbReference type="GO" id="GO:0045936">
    <property type="term" value="P:negative regulation of phosphate metabolic process"/>
    <property type="evidence" value="ECO:0007669"/>
    <property type="project" value="InterPro"/>
</dbReference>
<dbReference type="PANTHER" id="PTHR42930">
    <property type="entry name" value="PHOSPHATE-SPECIFIC TRANSPORT SYSTEM ACCESSORY PROTEIN PHOU"/>
    <property type="match status" value="1"/>
</dbReference>
<comment type="subcellular location">
    <subcellularLocation>
        <location evidence="1">Cytoplasm</location>
    </subcellularLocation>
</comment>
<reference evidence="8" key="1">
    <citation type="submission" date="2020-05" db="EMBL/GenBank/DDBJ databases">
        <authorList>
            <person name="Chiriac C."/>
            <person name="Salcher M."/>
            <person name="Ghai R."/>
            <person name="Kavagutti S V."/>
        </authorList>
    </citation>
    <scope>NUCLEOTIDE SEQUENCE</scope>
</reference>
<comment type="subunit">
    <text evidence="3">Homodimer.</text>
</comment>
<proteinExistence type="inferred from homology"/>
<evidence type="ECO:0000259" key="7">
    <source>
        <dbReference type="Pfam" id="PF01895"/>
    </source>
</evidence>
<evidence type="ECO:0000256" key="6">
    <source>
        <dbReference type="ARBA" id="ARBA00022592"/>
    </source>
</evidence>
<dbReference type="InterPro" id="IPR038078">
    <property type="entry name" value="PhoU-like_sf"/>
</dbReference>
<evidence type="ECO:0000256" key="5">
    <source>
        <dbReference type="ARBA" id="ARBA00022490"/>
    </source>
</evidence>
<accession>A0A6J6G3N3</accession>
<keyword evidence="4" id="KW-0813">Transport</keyword>
<dbReference type="InterPro" id="IPR026022">
    <property type="entry name" value="PhoU_dom"/>
</dbReference>
<dbReference type="NCBIfam" id="TIGR02135">
    <property type="entry name" value="phoU_full"/>
    <property type="match status" value="1"/>
</dbReference>
<dbReference type="EMBL" id="CAFBQT010000064">
    <property type="protein sequence ID" value="CAB5063946.1"/>
    <property type="molecule type" value="Genomic_DNA"/>
</dbReference>
<evidence type="ECO:0000313" key="9">
    <source>
        <dbReference type="EMBL" id="CAB5063946.1"/>
    </source>
</evidence>
<dbReference type="GO" id="GO:0006817">
    <property type="term" value="P:phosphate ion transport"/>
    <property type="evidence" value="ECO:0007669"/>
    <property type="project" value="UniProtKB-KW"/>
</dbReference>
<evidence type="ECO:0000313" key="8">
    <source>
        <dbReference type="EMBL" id="CAB4595846.1"/>
    </source>
</evidence>
<gene>
    <name evidence="8" type="ORF">UFOPK1791_00826</name>
    <name evidence="9" type="ORF">UFOPK4355_00615</name>
</gene>